<dbReference type="Proteomes" id="UP000032352">
    <property type="component" value="Chromosome"/>
</dbReference>
<evidence type="ECO:0000256" key="1">
    <source>
        <dbReference type="SAM" id="MobiDB-lite"/>
    </source>
</evidence>
<proteinExistence type="predicted"/>
<keyword evidence="3" id="KW-1185">Reference proteome</keyword>
<gene>
    <name evidence="2" type="ORF">SG34_019910</name>
</gene>
<reference evidence="2 3" key="2">
    <citation type="journal article" date="2022" name="Mar. Drugs">
        <title>Bioassay-Guided Fractionation Leads to the Detection of Cholic Acid Generated by the Rare Thalassomonas sp.</title>
        <authorList>
            <person name="Pheiffer F."/>
            <person name="Schneider Y.K."/>
            <person name="Hansen E.H."/>
            <person name="Andersen J.H."/>
            <person name="Isaksson J."/>
            <person name="Busche T."/>
            <person name="R C."/>
            <person name="Kalinowski J."/>
            <person name="Zyl L.V."/>
            <person name="Trindade M."/>
        </authorList>
    </citation>
    <scope>NUCLEOTIDE SEQUENCE [LARGE SCALE GENOMIC DNA]</scope>
    <source>
        <strain evidence="2 3">XOM25</strain>
    </source>
</reference>
<protein>
    <submittedName>
        <fullName evidence="2">Uncharacterized protein</fullName>
    </submittedName>
</protein>
<dbReference type="EMBL" id="CP059733">
    <property type="protein sequence ID" value="WDE03632.1"/>
    <property type="molecule type" value="Genomic_DNA"/>
</dbReference>
<dbReference type="RefSeq" id="WP_053046374.1">
    <property type="nucleotide sequence ID" value="NZ_CP059733.1"/>
</dbReference>
<dbReference type="KEGG" id="tvd:SG34_019910"/>
<evidence type="ECO:0000313" key="3">
    <source>
        <dbReference type="Proteomes" id="UP000032352"/>
    </source>
</evidence>
<reference evidence="2 3" key="1">
    <citation type="journal article" date="2015" name="Genome Announc.">
        <title>Draft Genome Sequences of Marine Isolates of Thalassomonas viridans and Thalassomonas actiniarum.</title>
        <authorList>
            <person name="Olonade I."/>
            <person name="van Zyl L.J."/>
            <person name="Trindade M."/>
        </authorList>
    </citation>
    <scope>NUCLEOTIDE SEQUENCE [LARGE SCALE GENOMIC DNA]</scope>
    <source>
        <strain evidence="2 3">XOM25</strain>
    </source>
</reference>
<dbReference type="AlphaFoldDB" id="A0AAE9Z1R4"/>
<feature type="region of interest" description="Disordered" evidence="1">
    <location>
        <begin position="1"/>
        <end position="21"/>
    </location>
</feature>
<evidence type="ECO:0000313" key="2">
    <source>
        <dbReference type="EMBL" id="WDE03632.1"/>
    </source>
</evidence>
<sequence>MPMIEQNDRPGEKERRHLSPSKHELWSQLNVSQQASVSSLYTYGYELAFIRVSSQGKIAVMILNGSPIVIDDEGTINPHPEIQIRQ</sequence>
<organism evidence="2 3">
    <name type="scientific">Thalassomonas viridans</name>
    <dbReference type="NCBI Taxonomy" id="137584"/>
    <lineage>
        <taxon>Bacteria</taxon>
        <taxon>Pseudomonadati</taxon>
        <taxon>Pseudomonadota</taxon>
        <taxon>Gammaproteobacteria</taxon>
        <taxon>Alteromonadales</taxon>
        <taxon>Colwelliaceae</taxon>
        <taxon>Thalassomonas</taxon>
    </lineage>
</organism>
<accession>A0AAE9Z1R4</accession>
<name>A0AAE9Z1R4_9GAMM</name>